<feature type="transmembrane region" description="Helical" evidence="1">
    <location>
        <begin position="184"/>
        <end position="210"/>
    </location>
</feature>
<organism evidence="2 3">
    <name type="scientific">Acyrthosiphon pisum</name>
    <name type="common">Pea aphid</name>
    <dbReference type="NCBI Taxonomy" id="7029"/>
    <lineage>
        <taxon>Eukaryota</taxon>
        <taxon>Metazoa</taxon>
        <taxon>Ecdysozoa</taxon>
        <taxon>Arthropoda</taxon>
        <taxon>Hexapoda</taxon>
        <taxon>Insecta</taxon>
        <taxon>Pterygota</taxon>
        <taxon>Neoptera</taxon>
        <taxon>Paraneoptera</taxon>
        <taxon>Hemiptera</taxon>
        <taxon>Sternorrhyncha</taxon>
        <taxon>Aphidomorpha</taxon>
        <taxon>Aphidoidea</taxon>
        <taxon>Aphididae</taxon>
        <taxon>Macrosiphini</taxon>
        <taxon>Acyrthosiphon</taxon>
    </lineage>
</organism>
<keyword evidence="1" id="KW-0472">Membrane</keyword>
<dbReference type="GO" id="GO:0060271">
    <property type="term" value="P:cilium assembly"/>
    <property type="evidence" value="ECO:0007669"/>
    <property type="project" value="TreeGrafter"/>
</dbReference>
<keyword evidence="1" id="KW-0812">Transmembrane</keyword>
<dbReference type="OrthoDB" id="2154985at2759"/>
<accession>A0A8R2H6H7</accession>
<protein>
    <recommendedName>
        <fullName evidence="4">Tetratricopeptide repeat protein 39C</fullName>
    </recommendedName>
</protein>
<dbReference type="PANTHER" id="PTHR31859">
    <property type="entry name" value="TETRATRICOPEPTIDE REPEAT PROTEIN 39 FAMILY MEMBER"/>
    <property type="match status" value="1"/>
</dbReference>
<dbReference type="RefSeq" id="XP_016660185.1">
    <property type="nucleotide sequence ID" value="XM_016804696.1"/>
</dbReference>
<dbReference type="AlphaFoldDB" id="A0A8R2H6H7"/>
<dbReference type="InterPro" id="IPR019412">
    <property type="entry name" value="IML2/TPR_39"/>
</dbReference>
<dbReference type="GeneID" id="100159812"/>
<dbReference type="Pfam" id="PF10300">
    <property type="entry name" value="Iml2-TPR_39"/>
    <property type="match status" value="1"/>
</dbReference>
<evidence type="ECO:0000313" key="3">
    <source>
        <dbReference type="Proteomes" id="UP000007819"/>
    </source>
</evidence>
<evidence type="ECO:0000256" key="1">
    <source>
        <dbReference type="SAM" id="Phobius"/>
    </source>
</evidence>
<proteinExistence type="predicted"/>
<reference evidence="2" key="2">
    <citation type="submission" date="2022-06" db="UniProtKB">
        <authorList>
            <consortium name="EnsemblMetazoa"/>
        </authorList>
    </citation>
    <scope>IDENTIFICATION</scope>
</reference>
<reference evidence="3" key="1">
    <citation type="submission" date="2010-06" db="EMBL/GenBank/DDBJ databases">
        <authorList>
            <person name="Jiang H."/>
            <person name="Abraham K."/>
            <person name="Ali S."/>
            <person name="Alsbrooks S.L."/>
            <person name="Anim B.N."/>
            <person name="Anosike U.S."/>
            <person name="Attaway T."/>
            <person name="Bandaranaike D.P."/>
            <person name="Battles P.K."/>
            <person name="Bell S.N."/>
            <person name="Bell A.V."/>
            <person name="Beltran B."/>
            <person name="Bickham C."/>
            <person name="Bustamante Y."/>
            <person name="Caleb T."/>
            <person name="Canada A."/>
            <person name="Cardenas V."/>
            <person name="Carter K."/>
            <person name="Chacko J."/>
            <person name="Chandrabose M.N."/>
            <person name="Chavez D."/>
            <person name="Chavez A."/>
            <person name="Chen L."/>
            <person name="Chu H.-S."/>
            <person name="Claassen K.J."/>
            <person name="Cockrell R."/>
            <person name="Collins M."/>
            <person name="Cooper J.A."/>
            <person name="Cree A."/>
            <person name="Curry S.M."/>
            <person name="Da Y."/>
            <person name="Dao M.D."/>
            <person name="Das B."/>
            <person name="Davila M.-L."/>
            <person name="Davy-Carroll L."/>
            <person name="Denson S."/>
            <person name="Dinh H."/>
            <person name="Ebong V.E."/>
            <person name="Edwards J.R."/>
            <person name="Egan A."/>
            <person name="El-Daye J."/>
            <person name="Escobedo L."/>
            <person name="Fernandez S."/>
            <person name="Fernando P.R."/>
            <person name="Flagg N."/>
            <person name="Forbes L.D."/>
            <person name="Fowler R.G."/>
            <person name="Fu Q."/>
            <person name="Gabisi R.A."/>
            <person name="Ganer J."/>
            <person name="Garbino Pronczuk A."/>
            <person name="Garcia R.M."/>
            <person name="Garner T."/>
            <person name="Garrett T.E."/>
            <person name="Gonzalez D.A."/>
            <person name="Hamid H."/>
            <person name="Hawkins E.S."/>
            <person name="Hirani K."/>
            <person name="Hogues M.E."/>
            <person name="Hollins B."/>
            <person name="Hsiao C.-H."/>
            <person name="Jabil R."/>
            <person name="James M.L."/>
            <person name="Jhangiani S.N."/>
            <person name="Johnson B."/>
            <person name="Johnson Q."/>
            <person name="Joshi V."/>
            <person name="Kalu J.B."/>
            <person name="Kam C."/>
            <person name="Kashfia A."/>
            <person name="Keebler J."/>
            <person name="Kisamo H."/>
            <person name="Kovar C.L."/>
            <person name="Lago L.A."/>
            <person name="Lai C.-Y."/>
            <person name="Laidlaw J."/>
            <person name="Lara F."/>
            <person name="Le T.-K."/>
            <person name="Lee S.L."/>
            <person name="Legall F.H."/>
            <person name="Lemon S.J."/>
            <person name="Lewis L.R."/>
            <person name="Li B."/>
            <person name="Liu Y."/>
            <person name="Liu Y.-S."/>
            <person name="Lopez J."/>
            <person name="Lozado R.J."/>
            <person name="Lu J."/>
            <person name="Madu R.C."/>
            <person name="Maheshwari M."/>
            <person name="Maheshwari R."/>
            <person name="Malloy K."/>
            <person name="Martinez E."/>
            <person name="Mathew T."/>
            <person name="Mercado I.C."/>
            <person name="Mercado C."/>
            <person name="Meyer B."/>
            <person name="Montgomery K."/>
            <person name="Morgan M.B."/>
            <person name="Munidasa M."/>
            <person name="Nazareth L.V."/>
            <person name="Nelson J."/>
            <person name="Ng B.M."/>
            <person name="Nguyen N.B."/>
            <person name="Nguyen P.Q."/>
            <person name="Nguyen T."/>
            <person name="Obregon M."/>
            <person name="Okwuonu G.O."/>
            <person name="Onwere C.G."/>
            <person name="Orozco G."/>
            <person name="Parra A."/>
            <person name="Patel S."/>
            <person name="Patil S."/>
            <person name="Perez A."/>
            <person name="Perez Y."/>
            <person name="Pham C."/>
            <person name="Primus E.L."/>
            <person name="Pu L.-L."/>
            <person name="Puazo M."/>
            <person name="Qin X."/>
            <person name="Quiroz J.B."/>
            <person name="Reese J."/>
            <person name="Richards S."/>
            <person name="Rives C.M."/>
            <person name="Robberts R."/>
            <person name="Ruiz S.J."/>
            <person name="Ruiz M.J."/>
            <person name="Santibanez J."/>
            <person name="Schneider B.W."/>
            <person name="Sisson I."/>
            <person name="Smith M."/>
            <person name="Sodergren E."/>
            <person name="Song X.-Z."/>
            <person name="Song B.B."/>
            <person name="Summersgill H."/>
            <person name="Thelus R."/>
            <person name="Thornton R.D."/>
            <person name="Trejos Z.Y."/>
            <person name="Usmani K."/>
            <person name="Vattathil S."/>
            <person name="Villasana D."/>
            <person name="Walker D.L."/>
            <person name="Wang S."/>
            <person name="Wang K."/>
            <person name="White C.S."/>
            <person name="Williams A.C."/>
            <person name="Williamson J."/>
            <person name="Wilson K."/>
            <person name="Woghiren I.O."/>
            <person name="Woodworth J.R."/>
            <person name="Worley K.C."/>
            <person name="Wright R.A."/>
            <person name="Wu W."/>
            <person name="Young L."/>
            <person name="Zhang L."/>
            <person name="Zhang J."/>
            <person name="Zhu Y."/>
            <person name="Muzny D.M."/>
            <person name="Weinstock G."/>
            <person name="Gibbs R.A."/>
        </authorList>
    </citation>
    <scope>NUCLEOTIDE SEQUENCE [LARGE SCALE GENOMIC DNA]</scope>
    <source>
        <strain evidence="3">LSR1</strain>
    </source>
</reference>
<sequence>MFHFIIAIQTPEKSRLECALAEFKRLEARCGAMLDDGGWLGAFRRKLQFSSSAAAGVDYYDGQIALADVTLCIVGLMVVKVINGYNVGHMATAKTIYTLRRAWKMYQQCYASVLDIYRTVYDLDPDDNTPRWPPVLKRRQSTSATSLASTSNVESRMHRSATTSFVTLRQDCVSNGMTKDVVRLMAAVSVGYGAFNLILSLMSPMVIPLIGMLGFRGNRQTGLEALAFAKNGPDVHAPLAWLILSWYHMMGNTDYLFDGPQSRENETYIKESEQLVCNPPEEFQNSTSLQYFTGRSLYLKGDLERSIRAYEIGSTVVVDNSFVSMKTMCLHELGFMYAIRLDWMAAYKKFASVAEVWMRQYHYFMATVCAGAAGDSTTAELMRQRADEAVSGCRLNACPGTMCSFMESKERKVAEALRWTAAASSGDDADCNRRDGQRHCRLIAYEVLYVKYGVAKWPVDSLHAVLSDCQEAEDDDNTMWYTKQLLTIVCRRVLGFVDDHCHSLIEIVENMDRNQRRDHLYVYGVYELTAEQIRHIETIDEGKRTVQKLKDIKRGYHFQYFYDMRCVSLQAYVQKLNAR</sequence>
<name>A0A8R2H6H7_ACYPI</name>
<dbReference type="PANTHER" id="PTHR31859:SF1">
    <property type="entry name" value="TETRATRICOPEPTIDE REPEAT PROTEIN 39C"/>
    <property type="match status" value="1"/>
</dbReference>
<evidence type="ECO:0000313" key="2">
    <source>
        <dbReference type="EnsemblMetazoa" id="XP_016660185.1"/>
    </source>
</evidence>
<evidence type="ECO:0008006" key="4">
    <source>
        <dbReference type="Google" id="ProtNLM"/>
    </source>
</evidence>
<dbReference type="Proteomes" id="UP000007819">
    <property type="component" value="Chromosome A1"/>
</dbReference>
<keyword evidence="1" id="KW-1133">Transmembrane helix</keyword>
<keyword evidence="3" id="KW-1185">Reference proteome</keyword>
<dbReference type="EnsemblMetazoa" id="XM_016804696.2">
    <property type="protein sequence ID" value="XP_016660185.1"/>
    <property type="gene ID" value="LOC100159812"/>
</dbReference>